<evidence type="ECO:0000313" key="3">
    <source>
        <dbReference type="Proteomes" id="UP000178735"/>
    </source>
</evidence>
<dbReference type="EMBL" id="MGFH01000036">
    <property type="protein sequence ID" value="OGM07819.1"/>
    <property type="molecule type" value="Genomic_DNA"/>
</dbReference>
<keyword evidence="1" id="KW-0472">Membrane</keyword>
<evidence type="ECO:0008006" key="4">
    <source>
        <dbReference type="Google" id="ProtNLM"/>
    </source>
</evidence>
<gene>
    <name evidence="2" type="ORF">A2008_06720</name>
</gene>
<name>A0A1F7WZC9_9BACT</name>
<dbReference type="Proteomes" id="UP000178735">
    <property type="component" value="Unassembled WGS sequence"/>
</dbReference>
<comment type="caution">
    <text evidence="2">The sequence shown here is derived from an EMBL/GenBank/DDBJ whole genome shotgun (WGS) entry which is preliminary data.</text>
</comment>
<accession>A0A1F7WZC9</accession>
<sequence length="122" mass="13616">MFIYAAYAFYFIFKAIGSYKGRADGVVTKVESSFIPGNKIYVSQFNNFVSYEFSDEKGNKIKGEANSLMLSFEKVNSKILIFYDRSAPSENVPYKALYGYAAAGITLAVIAAILLNYITRLP</sequence>
<keyword evidence="1" id="KW-0812">Transmembrane</keyword>
<dbReference type="AlphaFoldDB" id="A0A1F7WZC9"/>
<reference evidence="2 3" key="1">
    <citation type="journal article" date="2016" name="Nat. Commun.">
        <title>Thousands of microbial genomes shed light on interconnected biogeochemical processes in an aquifer system.</title>
        <authorList>
            <person name="Anantharaman K."/>
            <person name="Brown C.T."/>
            <person name="Hug L.A."/>
            <person name="Sharon I."/>
            <person name="Castelle C.J."/>
            <person name="Probst A.J."/>
            <person name="Thomas B.C."/>
            <person name="Singh A."/>
            <person name="Wilkins M.J."/>
            <person name="Karaoz U."/>
            <person name="Brodie E.L."/>
            <person name="Williams K.H."/>
            <person name="Hubbard S.S."/>
            <person name="Banfield J.F."/>
        </authorList>
    </citation>
    <scope>NUCLEOTIDE SEQUENCE [LARGE SCALE GENOMIC DNA]</scope>
</reference>
<keyword evidence="1" id="KW-1133">Transmembrane helix</keyword>
<proteinExistence type="predicted"/>
<dbReference type="STRING" id="1817813.A2008_06720"/>
<organism evidence="2 3">
    <name type="scientific">Candidatus Wallbacteria bacterium GWC2_49_35</name>
    <dbReference type="NCBI Taxonomy" id="1817813"/>
    <lineage>
        <taxon>Bacteria</taxon>
        <taxon>Candidatus Walliibacteriota</taxon>
    </lineage>
</organism>
<evidence type="ECO:0000313" key="2">
    <source>
        <dbReference type="EMBL" id="OGM07819.1"/>
    </source>
</evidence>
<feature type="transmembrane region" description="Helical" evidence="1">
    <location>
        <begin position="97"/>
        <end position="118"/>
    </location>
</feature>
<evidence type="ECO:0000256" key="1">
    <source>
        <dbReference type="SAM" id="Phobius"/>
    </source>
</evidence>
<protein>
    <recommendedName>
        <fullName evidence="4">DUF3592 domain-containing protein</fullName>
    </recommendedName>
</protein>